<gene>
    <name evidence="1" type="ORF">ACFYTH_20745</name>
</gene>
<accession>A0ABW6NKY2</accession>
<comment type="caution">
    <text evidence="1">The sequence shown here is derived from an EMBL/GenBank/DDBJ whole genome shotgun (WGS) entry which is preliminary data.</text>
</comment>
<reference evidence="1 2" key="1">
    <citation type="submission" date="2024-10" db="EMBL/GenBank/DDBJ databases">
        <title>The Natural Products Discovery Center: Release of the First 8490 Sequenced Strains for Exploring Actinobacteria Biosynthetic Diversity.</title>
        <authorList>
            <person name="Kalkreuter E."/>
            <person name="Kautsar S.A."/>
            <person name="Yang D."/>
            <person name="Bader C.D."/>
            <person name="Teijaro C.N."/>
            <person name="Fluegel L."/>
            <person name="Davis C.M."/>
            <person name="Simpson J.R."/>
            <person name="Lauterbach L."/>
            <person name="Steele A.D."/>
            <person name="Gui C."/>
            <person name="Meng S."/>
            <person name="Li G."/>
            <person name="Viehrig K."/>
            <person name="Ye F."/>
            <person name="Su P."/>
            <person name="Kiefer A.F."/>
            <person name="Nichols A."/>
            <person name="Cepeda A.J."/>
            <person name="Yan W."/>
            <person name="Fan B."/>
            <person name="Jiang Y."/>
            <person name="Adhikari A."/>
            <person name="Zheng C.-J."/>
            <person name="Schuster L."/>
            <person name="Cowan T.M."/>
            <person name="Smanski M.J."/>
            <person name="Chevrette M.G."/>
            <person name="De Carvalho L.P.S."/>
            <person name="Shen B."/>
        </authorList>
    </citation>
    <scope>NUCLEOTIDE SEQUENCE [LARGE SCALE GENOMIC DNA]</scope>
    <source>
        <strain evidence="1 2">NPDC004550</strain>
    </source>
</reference>
<organism evidence="1 2">
    <name type="scientific">Nocardia africana</name>
    <dbReference type="NCBI Taxonomy" id="134964"/>
    <lineage>
        <taxon>Bacteria</taxon>
        <taxon>Bacillati</taxon>
        <taxon>Actinomycetota</taxon>
        <taxon>Actinomycetes</taxon>
        <taxon>Mycobacteriales</taxon>
        <taxon>Nocardiaceae</taxon>
        <taxon>Nocardia</taxon>
    </lineage>
</organism>
<evidence type="ECO:0000313" key="1">
    <source>
        <dbReference type="EMBL" id="MFF0455799.1"/>
    </source>
</evidence>
<keyword evidence="2" id="KW-1185">Reference proteome</keyword>
<dbReference type="RefSeq" id="WP_387252732.1">
    <property type="nucleotide sequence ID" value="NZ_JBIALX010000008.1"/>
</dbReference>
<sequence length="73" mass="7420">MSSLSSPLLLLIFLACAAAIWVAGVKLSDTTDVLSQRWHLGEALGGVLLLAVARPTTPISTSPPSAACSPSST</sequence>
<evidence type="ECO:0000313" key="2">
    <source>
        <dbReference type="Proteomes" id="UP001601521"/>
    </source>
</evidence>
<dbReference type="EMBL" id="JBIALX010000008">
    <property type="protein sequence ID" value="MFF0455799.1"/>
    <property type="molecule type" value="Genomic_DNA"/>
</dbReference>
<protein>
    <submittedName>
        <fullName evidence="1">Uncharacterized protein</fullName>
    </submittedName>
</protein>
<proteinExistence type="predicted"/>
<dbReference type="Proteomes" id="UP001601521">
    <property type="component" value="Unassembled WGS sequence"/>
</dbReference>
<name>A0ABW6NKY2_9NOCA</name>